<dbReference type="GO" id="GO:0016758">
    <property type="term" value="F:hexosyltransferase activity"/>
    <property type="evidence" value="ECO:0007669"/>
    <property type="project" value="UniProtKB-ARBA"/>
</dbReference>
<dbReference type="Gene3D" id="3.90.550.10">
    <property type="entry name" value="Spore Coat Polysaccharide Biosynthesis Protein SpsA, Chain A"/>
    <property type="match status" value="1"/>
</dbReference>
<reference evidence="2 3" key="1">
    <citation type="journal article" date="2014" name="Int. J. Syst. Evol. Microbiol.">
        <title>Complete genome sequence of Corynebacterium casei LMG S-19264T (=DSM 44701T), isolated from a smear-ripened cheese.</title>
        <authorList>
            <consortium name="US DOE Joint Genome Institute (JGI-PGF)"/>
            <person name="Walter F."/>
            <person name="Albersmeier A."/>
            <person name="Kalinowski J."/>
            <person name="Ruckert C."/>
        </authorList>
    </citation>
    <scope>NUCLEOTIDE SEQUENCE [LARGE SCALE GENOMIC DNA]</scope>
    <source>
        <strain evidence="2 3">CGMCC 1.12925</strain>
    </source>
</reference>
<dbReference type="Proteomes" id="UP000599688">
    <property type="component" value="Unassembled WGS sequence"/>
</dbReference>
<gene>
    <name evidence="2" type="ORF">GCM10010831_10210</name>
</gene>
<dbReference type="PANTHER" id="PTHR22916">
    <property type="entry name" value="GLYCOSYLTRANSFERASE"/>
    <property type="match status" value="1"/>
</dbReference>
<evidence type="ECO:0000313" key="2">
    <source>
        <dbReference type="EMBL" id="GGE10691.1"/>
    </source>
</evidence>
<keyword evidence="3" id="KW-1185">Reference proteome</keyword>
<dbReference type="EMBL" id="BMGL01000005">
    <property type="protein sequence ID" value="GGE10691.1"/>
    <property type="molecule type" value="Genomic_DNA"/>
</dbReference>
<dbReference type="AlphaFoldDB" id="A0A917E7C1"/>
<evidence type="ECO:0000259" key="1">
    <source>
        <dbReference type="Pfam" id="PF00535"/>
    </source>
</evidence>
<sequence length="304" mass="36130">MREQPLVSIIIPTYNRAHLIGETLDSVLAQTYPNWECIIVDDGSKDNTDEVVGEYVRKDARFKYYHRPDEHLPGGNGARNYGFKMSQGEYVNWLDSDDLFSENKIEEQLKLIIGKSYAVSTCKWGRFEQKDNFELKELDIFKGYRPAHLLIKDFGIKGNYFLPFCYMITRDVILKSGLWNEYLKINQDGEFFCRVILNSNQIFFSKISHGLYRFESNQNTSNFSDKVKAKHSIFSWRIIESYLNLLDQDFDNYIKNAKFFLYMKLTRTYPELITENKTFFKEQIKYHSFPNKLYRKIKKKLKNK</sequence>
<name>A0A917E7C1_9FLAO</name>
<evidence type="ECO:0000313" key="3">
    <source>
        <dbReference type="Proteomes" id="UP000599688"/>
    </source>
</evidence>
<dbReference type="PANTHER" id="PTHR22916:SF3">
    <property type="entry name" value="UDP-GLCNAC:BETAGAL BETA-1,3-N-ACETYLGLUCOSAMINYLTRANSFERASE-LIKE PROTEIN 1"/>
    <property type="match status" value="1"/>
</dbReference>
<protein>
    <recommendedName>
        <fullName evidence="1">Glycosyltransferase 2-like domain-containing protein</fullName>
    </recommendedName>
</protein>
<dbReference type="RefSeq" id="WP_188405728.1">
    <property type="nucleotide sequence ID" value="NZ_BMGL01000005.1"/>
</dbReference>
<proteinExistence type="predicted"/>
<dbReference type="InterPro" id="IPR001173">
    <property type="entry name" value="Glyco_trans_2-like"/>
</dbReference>
<organism evidence="2 3">
    <name type="scientific">Psychroflexus salis</name>
    <dbReference type="NCBI Taxonomy" id="1526574"/>
    <lineage>
        <taxon>Bacteria</taxon>
        <taxon>Pseudomonadati</taxon>
        <taxon>Bacteroidota</taxon>
        <taxon>Flavobacteriia</taxon>
        <taxon>Flavobacteriales</taxon>
        <taxon>Flavobacteriaceae</taxon>
        <taxon>Psychroflexus</taxon>
    </lineage>
</organism>
<comment type="caution">
    <text evidence="2">The sequence shown here is derived from an EMBL/GenBank/DDBJ whole genome shotgun (WGS) entry which is preliminary data.</text>
</comment>
<accession>A0A917E7C1</accession>
<dbReference type="Pfam" id="PF00535">
    <property type="entry name" value="Glycos_transf_2"/>
    <property type="match status" value="1"/>
</dbReference>
<feature type="domain" description="Glycosyltransferase 2-like" evidence="1">
    <location>
        <begin position="8"/>
        <end position="170"/>
    </location>
</feature>
<dbReference type="CDD" id="cd00761">
    <property type="entry name" value="Glyco_tranf_GTA_type"/>
    <property type="match status" value="1"/>
</dbReference>
<dbReference type="SUPFAM" id="SSF53448">
    <property type="entry name" value="Nucleotide-diphospho-sugar transferases"/>
    <property type="match status" value="1"/>
</dbReference>
<dbReference type="InterPro" id="IPR029044">
    <property type="entry name" value="Nucleotide-diphossugar_trans"/>
</dbReference>